<evidence type="ECO:0000259" key="4">
    <source>
        <dbReference type="PROSITE" id="PS01124"/>
    </source>
</evidence>
<dbReference type="InterPro" id="IPR009057">
    <property type="entry name" value="Homeodomain-like_sf"/>
</dbReference>
<dbReference type="Proteomes" id="UP001500236">
    <property type="component" value="Unassembled WGS sequence"/>
</dbReference>
<dbReference type="Gene3D" id="1.10.10.60">
    <property type="entry name" value="Homeodomain-like"/>
    <property type="match status" value="1"/>
</dbReference>
<dbReference type="SUPFAM" id="SSF51215">
    <property type="entry name" value="Regulatory protein AraC"/>
    <property type="match status" value="1"/>
</dbReference>
<dbReference type="Pfam" id="PF02311">
    <property type="entry name" value="AraC_binding"/>
    <property type="match status" value="1"/>
</dbReference>
<dbReference type="PANTHER" id="PTHR46796:SF6">
    <property type="entry name" value="ARAC SUBFAMILY"/>
    <property type="match status" value="1"/>
</dbReference>
<evidence type="ECO:0000256" key="1">
    <source>
        <dbReference type="ARBA" id="ARBA00023015"/>
    </source>
</evidence>
<dbReference type="InterPro" id="IPR003313">
    <property type="entry name" value="AraC-bd"/>
</dbReference>
<gene>
    <name evidence="5" type="ORF">GCM10010529_26990</name>
</gene>
<reference evidence="6" key="1">
    <citation type="journal article" date="2019" name="Int. J. Syst. Evol. Microbiol.">
        <title>The Global Catalogue of Microorganisms (GCM) 10K type strain sequencing project: providing services to taxonomists for standard genome sequencing and annotation.</title>
        <authorList>
            <consortium name="The Broad Institute Genomics Platform"/>
            <consortium name="The Broad Institute Genome Sequencing Center for Infectious Disease"/>
            <person name="Wu L."/>
            <person name="Ma J."/>
        </authorList>
    </citation>
    <scope>NUCLEOTIDE SEQUENCE [LARGE SCALE GENOMIC DNA]</scope>
    <source>
        <strain evidence="6">JCM 14309</strain>
    </source>
</reference>
<dbReference type="InterPro" id="IPR050204">
    <property type="entry name" value="AraC_XylS_family_regulators"/>
</dbReference>
<proteinExistence type="predicted"/>
<dbReference type="InterPro" id="IPR037923">
    <property type="entry name" value="HTH-like"/>
</dbReference>
<dbReference type="SMART" id="SM00342">
    <property type="entry name" value="HTH_ARAC"/>
    <property type="match status" value="1"/>
</dbReference>
<evidence type="ECO:0000256" key="3">
    <source>
        <dbReference type="ARBA" id="ARBA00023163"/>
    </source>
</evidence>
<protein>
    <submittedName>
        <fullName evidence="5">Helix-turn-helix domain-containing protein</fullName>
    </submittedName>
</protein>
<dbReference type="EMBL" id="BAAAVT010000020">
    <property type="protein sequence ID" value="GAA3073660.1"/>
    <property type="molecule type" value="Genomic_DNA"/>
</dbReference>
<evidence type="ECO:0000313" key="5">
    <source>
        <dbReference type="EMBL" id="GAA3073660.1"/>
    </source>
</evidence>
<organism evidence="5 6">
    <name type="scientific">Nesterenkonia aethiopica</name>
    <dbReference type="NCBI Taxonomy" id="269144"/>
    <lineage>
        <taxon>Bacteria</taxon>
        <taxon>Bacillati</taxon>
        <taxon>Actinomycetota</taxon>
        <taxon>Actinomycetes</taxon>
        <taxon>Micrococcales</taxon>
        <taxon>Micrococcaceae</taxon>
        <taxon>Nesterenkonia</taxon>
    </lineage>
</organism>
<keyword evidence="6" id="KW-1185">Reference proteome</keyword>
<keyword evidence="2" id="KW-0238">DNA-binding</keyword>
<dbReference type="Pfam" id="PF12833">
    <property type="entry name" value="HTH_18"/>
    <property type="match status" value="1"/>
</dbReference>
<dbReference type="PANTHER" id="PTHR46796">
    <property type="entry name" value="HTH-TYPE TRANSCRIPTIONAL ACTIVATOR RHAS-RELATED"/>
    <property type="match status" value="1"/>
</dbReference>
<comment type="caution">
    <text evidence="5">The sequence shown here is derived from an EMBL/GenBank/DDBJ whole genome shotgun (WGS) entry which is preliminary data.</text>
</comment>
<evidence type="ECO:0000313" key="6">
    <source>
        <dbReference type="Proteomes" id="UP001500236"/>
    </source>
</evidence>
<name>A0ABP6M5B9_9MICC</name>
<evidence type="ECO:0000256" key="2">
    <source>
        <dbReference type="ARBA" id="ARBA00023125"/>
    </source>
</evidence>
<keyword evidence="3" id="KW-0804">Transcription</keyword>
<keyword evidence="1" id="KW-0805">Transcription regulation</keyword>
<feature type="domain" description="HTH araC/xylS-type" evidence="4">
    <location>
        <begin position="188"/>
        <end position="286"/>
    </location>
</feature>
<dbReference type="PROSITE" id="PS01124">
    <property type="entry name" value="HTH_ARAC_FAMILY_2"/>
    <property type="match status" value="1"/>
</dbReference>
<dbReference type="InterPro" id="IPR018060">
    <property type="entry name" value="HTH_AraC"/>
</dbReference>
<dbReference type="SUPFAM" id="SSF46689">
    <property type="entry name" value="Homeodomain-like"/>
    <property type="match status" value="1"/>
</dbReference>
<accession>A0ABP6M5B9</accession>
<sequence length="295" mass="33065">MVNMGHDAIEDVAYRPPAGQAGEVEVHTVDDLLGRASPGLFDRPQRMGFHQVMLIEHGAARHMVDFAEHRLAPGTVLWVRPGQVQLWEDPTRLEGTVLLFPGGLLDPDTTRLTSADSPEGPHWWDAQDTDHARLAVLSTAVRDLASDGAMSRPLKRSALRHALSALLIQLVSWHRGQEDFAELPPAFRDFRRLVERRFADWHDVSDYAAALGWSPRTLARASRLARGVTPKKVIDERLLLEARRFLVQTDLPVHSIGDRIGFEDPSNFTAWFRRQAGHTPSEFRAAHDHTSGADR</sequence>